<accession>T1IZ88</accession>
<reference evidence="3" key="1">
    <citation type="submission" date="2011-05" db="EMBL/GenBank/DDBJ databases">
        <authorList>
            <person name="Richards S.R."/>
            <person name="Qu J."/>
            <person name="Jiang H."/>
            <person name="Jhangiani S.N."/>
            <person name="Agravi P."/>
            <person name="Goodspeed R."/>
            <person name="Gross S."/>
            <person name="Mandapat C."/>
            <person name="Jackson L."/>
            <person name="Mathew T."/>
            <person name="Pu L."/>
            <person name="Thornton R."/>
            <person name="Saada N."/>
            <person name="Wilczek-Boney K.B."/>
            <person name="Lee S."/>
            <person name="Kovar C."/>
            <person name="Wu Y."/>
            <person name="Scherer S.E."/>
            <person name="Worley K.C."/>
            <person name="Muzny D.M."/>
            <person name="Gibbs R."/>
        </authorList>
    </citation>
    <scope>NUCLEOTIDE SEQUENCE</scope>
    <source>
        <strain evidence="3">Brora</strain>
    </source>
</reference>
<dbReference type="OMA" id="FNMRTRV"/>
<dbReference type="STRING" id="126957.T1IZ88"/>
<name>T1IZ88_STRMM</name>
<dbReference type="SMART" id="SM00367">
    <property type="entry name" value="LRR_CC"/>
    <property type="match status" value="10"/>
</dbReference>
<dbReference type="GO" id="GO:0019005">
    <property type="term" value="C:SCF ubiquitin ligase complex"/>
    <property type="evidence" value="ECO:0007669"/>
    <property type="project" value="TreeGrafter"/>
</dbReference>
<organism evidence="2 3">
    <name type="scientific">Strigamia maritima</name>
    <name type="common">European centipede</name>
    <name type="synonym">Geophilus maritimus</name>
    <dbReference type="NCBI Taxonomy" id="126957"/>
    <lineage>
        <taxon>Eukaryota</taxon>
        <taxon>Metazoa</taxon>
        <taxon>Ecdysozoa</taxon>
        <taxon>Arthropoda</taxon>
        <taxon>Myriapoda</taxon>
        <taxon>Chilopoda</taxon>
        <taxon>Pleurostigmophora</taxon>
        <taxon>Geophilomorpha</taxon>
        <taxon>Linotaeniidae</taxon>
        <taxon>Strigamia</taxon>
    </lineage>
</organism>
<evidence type="ECO:0000313" key="3">
    <source>
        <dbReference type="Proteomes" id="UP000014500"/>
    </source>
</evidence>
<protein>
    <recommendedName>
        <fullName evidence="1">F-box/LRR-repeat protein 15-like leucin rich repeat domain-containing protein</fullName>
    </recommendedName>
</protein>
<feature type="domain" description="F-box/LRR-repeat protein 15-like leucin rich repeat" evidence="1">
    <location>
        <begin position="404"/>
        <end position="535"/>
    </location>
</feature>
<dbReference type="InterPro" id="IPR006553">
    <property type="entry name" value="Leu-rich_rpt_Cys-con_subtyp"/>
</dbReference>
<sequence length="552" mass="62512">MLSLTCHRLHDIWLECDLEGDRRIVVKEETVKDIYFTRRVRTLILDSVHLSEEYLSAKPMWFYWGENLHSLELHNCEIEENSFLSIIGKCLNIRTLHLVNCNSLFMSGNLLVKPQDLEFAQNALRHVTELNLARNRYLSDSLFNRLVTAASNISSLSLANCQLACHPAIYRRFYPPTQSTPSISVFTFQNVLKFIKSQNEIFKSIDLSHTLVDSECLSELCNIPNLTLNQLYLSSCDQLPAAALIAVCRRQRELSTLDVACVTRCTDQVVKAALDHLHKLQHFNLKSCRAITNLTPLHKNNKLKHLNLSGCENLAASSVHEMLDDSVFHHLKFLDLSACVLDEPTVLSLAKRMPNLQHLDLSSCRAGVTDASFRAICRGLHWLNSLILSWCELVTDNGLGGDTLASIHGLRHLDMCACFQITDMGVKRAIRFLELQSLNLSLCKELSDEGIISLGEANPSIEKVQLSQCYRLTDLGLSSAIAHWHRLKFLDVQGCKLLSDAFLLAVSIHCPKIRYLDVSMCFGITQKGIREFESRIRFPCQLHYRHINPTAS</sequence>
<dbReference type="eggNOG" id="KOG1947">
    <property type="taxonomic scope" value="Eukaryota"/>
</dbReference>
<dbReference type="HOGENOM" id="CLU_026044_0_0_1"/>
<evidence type="ECO:0000313" key="2">
    <source>
        <dbReference type="EnsemblMetazoa" id="SMAR006560-PA"/>
    </source>
</evidence>
<dbReference type="EMBL" id="AFFK01020413">
    <property type="status" value="NOT_ANNOTATED_CDS"/>
    <property type="molecule type" value="Genomic_DNA"/>
</dbReference>
<dbReference type="PhylomeDB" id="T1IZ88"/>
<reference evidence="2" key="2">
    <citation type="submission" date="2015-02" db="UniProtKB">
        <authorList>
            <consortium name="EnsemblMetazoa"/>
        </authorList>
    </citation>
    <scope>IDENTIFICATION</scope>
</reference>
<feature type="domain" description="F-box/LRR-repeat protein 15-like leucin rich repeat" evidence="1">
    <location>
        <begin position="249"/>
        <end position="399"/>
    </location>
</feature>
<keyword evidence="3" id="KW-1185">Reference proteome</keyword>
<dbReference type="Pfam" id="PF25372">
    <property type="entry name" value="DUF7885"/>
    <property type="match status" value="2"/>
</dbReference>
<dbReference type="Proteomes" id="UP000014500">
    <property type="component" value="Unassembled WGS sequence"/>
</dbReference>
<dbReference type="InterPro" id="IPR057207">
    <property type="entry name" value="FBXL15_LRR"/>
</dbReference>
<dbReference type="Gene3D" id="3.80.10.10">
    <property type="entry name" value="Ribonuclease Inhibitor"/>
    <property type="match status" value="2"/>
</dbReference>
<dbReference type="EnsemblMetazoa" id="SMAR006560-RA">
    <property type="protein sequence ID" value="SMAR006560-PA"/>
    <property type="gene ID" value="SMAR006560"/>
</dbReference>
<dbReference type="InterPro" id="IPR032675">
    <property type="entry name" value="LRR_dom_sf"/>
</dbReference>
<dbReference type="AlphaFoldDB" id="T1IZ88"/>
<dbReference type="PANTHER" id="PTHR13318">
    <property type="entry name" value="PARTNER OF PAIRED, ISOFORM B-RELATED"/>
    <property type="match status" value="1"/>
</dbReference>
<dbReference type="SUPFAM" id="SSF52047">
    <property type="entry name" value="RNI-like"/>
    <property type="match status" value="2"/>
</dbReference>
<dbReference type="GO" id="GO:0031146">
    <property type="term" value="P:SCF-dependent proteasomal ubiquitin-dependent protein catabolic process"/>
    <property type="evidence" value="ECO:0007669"/>
    <property type="project" value="TreeGrafter"/>
</dbReference>
<proteinExistence type="predicted"/>
<evidence type="ECO:0000259" key="1">
    <source>
        <dbReference type="Pfam" id="PF25372"/>
    </source>
</evidence>